<comment type="caution">
    <text evidence="6">The sequence shown here is derived from an EMBL/GenBank/DDBJ whole genome shotgun (WGS) entry which is preliminary data.</text>
</comment>
<evidence type="ECO:0000256" key="3">
    <source>
        <dbReference type="ARBA" id="ARBA00022729"/>
    </source>
</evidence>
<dbReference type="Gene3D" id="3.40.190.10">
    <property type="entry name" value="Periplasmic binding protein-like II"/>
    <property type="match status" value="2"/>
</dbReference>
<keyword evidence="4" id="KW-0472">Membrane</keyword>
<evidence type="ECO:0000313" key="7">
    <source>
        <dbReference type="Proteomes" id="UP000619743"/>
    </source>
</evidence>
<gene>
    <name evidence="6" type="ORF">GCM10011369_02920</name>
</gene>
<dbReference type="PANTHER" id="PTHR30024:SF47">
    <property type="entry name" value="TAURINE-BINDING PERIPLASMIC PROTEIN"/>
    <property type="match status" value="1"/>
</dbReference>
<evidence type="ECO:0000313" key="6">
    <source>
        <dbReference type="EMBL" id="GGA64927.1"/>
    </source>
</evidence>
<dbReference type="EMBL" id="BMDX01000001">
    <property type="protein sequence ID" value="GGA64927.1"/>
    <property type="molecule type" value="Genomic_DNA"/>
</dbReference>
<comment type="similarity">
    <text evidence="2">Belongs to the bacterial solute-binding protein SsuA/TauA family.</text>
</comment>
<feature type="domain" description="PAS fold-3" evidence="5">
    <location>
        <begin position="382"/>
        <end position="467"/>
    </location>
</feature>
<sequence length="487" mass="54541">MAKTIFCRYLIIMAWSVAGVALSLPSAIAEELVRIGVIAKRGYEITLMRWQPMADYLTGQIPGYEFEVLPLTFDQVPQAVAAGNVQFVLVNASMYVQLERDYGITRIATLKNQKSGKVFSTFGSVIFSDNRKFQLHKAKQLRNKRIAAVDKASLGGWHMALKVMLDNGIDPDHDLQSVQFKGTHDRVVQAVLAGEADVGIVRTDHLEKMANEGKIDISLISALPPPNDSLTGFPFLLSTELYPEWPFSRVAFTPDELAEKVAAALITMPQNGAAAAANIAGWTVPYHYKPVRMLLQQLKLPPYDKAKQVDLKQVTEQYAITIITAACTLLLLAGLLVRQHLLTEKLRQNEQNLKRFSHRLSLATKAGKLGVWEWHKNQKELIWDQQMYQLFEVSADSDTPIENQWLAKVHPDDYQMVLDHLTELRLAGDQLHCQFRIILANGSLRTIRSACVIAPATERFDSYMVGVSWEVASNSLAEMNESRAGRP</sequence>
<dbReference type="OrthoDB" id="73375at2"/>
<keyword evidence="4" id="KW-0812">Transmembrane</keyword>
<accession>A0A8J2U236</accession>
<comment type="subcellular location">
    <subcellularLocation>
        <location evidence="1">Periplasm</location>
    </subcellularLocation>
</comment>
<evidence type="ECO:0000256" key="1">
    <source>
        <dbReference type="ARBA" id="ARBA00004418"/>
    </source>
</evidence>
<evidence type="ECO:0000259" key="5">
    <source>
        <dbReference type="Pfam" id="PF08447"/>
    </source>
</evidence>
<dbReference type="Pfam" id="PF12974">
    <property type="entry name" value="Phosphonate-bd"/>
    <property type="match status" value="1"/>
</dbReference>
<keyword evidence="7" id="KW-1185">Reference proteome</keyword>
<dbReference type="RefSeq" id="WP_143824449.1">
    <property type="nucleotide sequence ID" value="NZ_BMDX01000001.1"/>
</dbReference>
<protein>
    <recommendedName>
        <fullName evidence="5">PAS fold-3 domain-containing protein</fullName>
    </recommendedName>
</protein>
<proteinExistence type="inferred from homology"/>
<organism evidence="6 7">
    <name type="scientific">Neiella marina</name>
    <dbReference type="NCBI Taxonomy" id="508461"/>
    <lineage>
        <taxon>Bacteria</taxon>
        <taxon>Pseudomonadati</taxon>
        <taxon>Pseudomonadota</taxon>
        <taxon>Gammaproteobacteria</taxon>
        <taxon>Alteromonadales</taxon>
        <taxon>Echinimonadaceae</taxon>
        <taxon>Neiella</taxon>
    </lineage>
</organism>
<keyword evidence="3" id="KW-0732">Signal</keyword>
<keyword evidence="4" id="KW-1133">Transmembrane helix</keyword>
<dbReference type="GO" id="GO:0042597">
    <property type="term" value="C:periplasmic space"/>
    <property type="evidence" value="ECO:0007669"/>
    <property type="project" value="UniProtKB-SubCell"/>
</dbReference>
<dbReference type="AlphaFoldDB" id="A0A8J2U236"/>
<evidence type="ECO:0000256" key="2">
    <source>
        <dbReference type="ARBA" id="ARBA00010742"/>
    </source>
</evidence>
<dbReference type="InterPro" id="IPR013655">
    <property type="entry name" value="PAS_fold_3"/>
</dbReference>
<dbReference type="Proteomes" id="UP000619743">
    <property type="component" value="Unassembled WGS sequence"/>
</dbReference>
<dbReference type="InterPro" id="IPR035965">
    <property type="entry name" value="PAS-like_dom_sf"/>
</dbReference>
<name>A0A8J2U236_9GAMM</name>
<reference evidence="7" key="1">
    <citation type="journal article" date="2019" name="Int. J. Syst. Evol. Microbiol.">
        <title>The Global Catalogue of Microorganisms (GCM) 10K type strain sequencing project: providing services to taxonomists for standard genome sequencing and annotation.</title>
        <authorList>
            <consortium name="The Broad Institute Genomics Platform"/>
            <consortium name="The Broad Institute Genome Sequencing Center for Infectious Disease"/>
            <person name="Wu L."/>
            <person name="Ma J."/>
        </authorList>
    </citation>
    <scope>NUCLEOTIDE SEQUENCE [LARGE SCALE GENOMIC DNA]</scope>
    <source>
        <strain evidence="7">CGMCC 1.10130</strain>
    </source>
</reference>
<dbReference type="Gene3D" id="3.30.450.20">
    <property type="entry name" value="PAS domain"/>
    <property type="match status" value="1"/>
</dbReference>
<dbReference type="Pfam" id="PF08447">
    <property type="entry name" value="PAS_3"/>
    <property type="match status" value="1"/>
</dbReference>
<dbReference type="SUPFAM" id="SSF55785">
    <property type="entry name" value="PYP-like sensor domain (PAS domain)"/>
    <property type="match status" value="1"/>
</dbReference>
<feature type="transmembrane region" description="Helical" evidence="4">
    <location>
        <begin position="318"/>
        <end position="337"/>
    </location>
</feature>
<evidence type="ECO:0000256" key="4">
    <source>
        <dbReference type="SAM" id="Phobius"/>
    </source>
</evidence>
<dbReference type="SUPFAM" id="SSF53850">
    <property type="entry name" value="Periplasmic binding protein-like II"/>
    <property type="match status" value="1"/>
</dbReference>
<dbReference type="PANTHER" id="PTHR30024">
    <property type="entry name" value="ALIPHATIC SULFONATES-BINDING PROTEIN-RELATED"/>
    <property type="match status" value="1"/>
</dbReference>